<protein>
    <recommendedName>
        <fullName evidence="3">Transposase</fullName>
    </recommendedName>
</protein>
<name>A0ABR9UWI4_9CHRO</name>
<evidence type="ECO:0008006" key="3">
    <source>
        <dbReference type="Google" id="ProtNLM"/>
    </source>
</evidence>
<dbReference type="RefSeq" id="WP_193934080.1">
    <property type="nucleotide sequence ID" value="NZ_CAWPMZ010000098.1"/>
</dbReference>
<dbReference type="EMBL" id="JADEWN010000061">
    <property type="protein sequence ID" value="MBE9192663.1"/>
    <property type="molecule type" value="Genomic_DNA"/>
</dbReference>
<evidence type="ECO:0000313" key="1">
    <source>
        <dbReference type="EMBL" id="MBE9192663.1"/>
    </source>
</evidence>
<dbReference type="Proteomes" id="UP000651156">
    <property type="component" value="Unassembled WGS sequence"/>
</dbReference>
<proteinExistence type="predicted"/>
<evidence type="ECO:0000313" key="2">
    <source>
        <dbReference type="Proteomes" id="UP000651156"/>
    </source>
</evidence>
<organism evidence="1 2">
    <name type="scientific">Gloeocapsopsis crepidinum LEGE 06123</name>
    <dbReference type="NCBI Taxonomy" id="588587"/>
    <lineage>
        <taxon>Bacteria</taxon>
        <taxon>Bacillati</taxon>
        <taxon>Cyanobacteriota</taxon>
        <taxon>Cyanophyceae</taxon>
        <taxon>Oscillatoriophycideae</taxon>
        <taxon>Chroococcales</taxon>
        <taxon>Chroococcaceae</taxon>
        <taxon>Gloeocapsopsis</taxon>
    </lineage>
</organism>
<comment type="caution">
    <text evidence="1">The sequence shown here is derived from an EMBL/GenBank/DDBJ whole genome shotgun (WGS) entry which is preliminary data.</text>
</comment>
<reference evidence="1 2" key="1">
    <citation type="submission" date="2020-10" db="EMBL/GenBank/DDBJ databases">
        <authorList>
            <person name="Castelo-Branco R."/>
            <person name="Eusebio N."/>
            <person name="Adriana R."/>
            <person name="Vieira A."/>
            <person name="Brugerolle De Fraissinette N."/>
            <person name="Rezende De Castro R."/>
            <person name="Schneider M.P."/>
            <person name="Vasconcelos V."/>
            <person name="Leao P.N."/>
        </authorList>
    </citation>
    <scope>NUCLEOTIDE SEQUENCE [LARGE SCALE GENOMIC DNA]</scope>
    <source>
        <strain evidence="1 2">LEGE 06123</strain>
    </source>
</reference>
<gene>
    <name evidence="1" type="ORF">IQ230_20370</name>
</gene>
<keyword evidence="2" id="KW-1185">Reference proteome</keyword>
<sequence>MVKQMQPYLPSLKENILLPIRYWVEDESLFGLKTITRRLITIKGVKPVGQLQWSREYYYLYGMVEPKTGMIYSNI</sequence>
<accession>A0ABR9UWI4</accession>